<dbReference type="EMBL" id="JARBHB010000005">
    <property type="protein sequence ID" value="KAJ8883858.1"/>
    <property type="molecule type" value="Genomic_DNA"/>
</dbReference>
<organism evidence="1 2">
    <name type="scientific">Dryococelus australis</name>
    <dbReference type="NCBI Taxonomy" id="614101"/>
    <lineage>
        <taxon>Eukaryota</taxon>
        <taxon>Metazoa</taxon>
        <taxon>Ecdysozoa</taxon>
        <taxon>Arthropoda</taxon>
        <taxon>Hexapoda</taxon>
        <taxon>Insecta</taxon>
        <taxon>Pterygota</taxon>
        <taxon>Neoptera</taxon>
        <taxon>Polyneoptera</taxon>
        <taxon>Phasmatodea</taxon>
        <taxon>Verophasmatodea</taxon>
        <taxon>Anareolatae</taxon>
        <taxon>Phasmatidae</taxon>
        <taxon>Eurycanthinae</taxon>
        <taxon>Dryococelus</taxon>
    </lineage>
</organism>
<evidence type="ECO:0000313" key="1">
    <source>
        <dbReference type="EMBL" id="KAJ8883858.1"/>
    </source>
</evidence>
<accession>A0ABQ9HHP7</accession>
<reference evidence="1 2" key="1">
    <citation type="submission" date="2023-02" db="EMBL/GenBank/DDBJ databases">
        <title>LHISI_Scaffold_Assembly.</title>
        <authorList>
            <person name="Stuart O.P."/>
            <person name="Cleave R."/>
            <person name="Magrath M.J.L."/>
            <person name="Mikheyev A.S."/>
        </authorList>
    </citation>
    <scope>NUCLEOTIDE SEQUENCE [LARGE SCALE GENOMIC DNA]</scope>
    <source>
        <strain evidence="1">Daus_M_001</strain>
        <tissue evidence="1">Leg muscle</tissue>
    </source>
</reference>
<dbReference type="Proteomes" id="UP001159363">
    <property type="component" value="Chromosome 4"/>
</dbReference>
<keyword evidence="2" id="KW-1185">Reference proteome</keyword>
<protein>
    <submittedName>
        <fullName evidence="1">Uncharacterized protein</fullName>
    </submittedName>
</protein>
<proteinExistence type="predicted"/>
<sequence>MVESKLLNRYLCYLNAEVYECTCIPSYYITEAEAKLFNEINQKHCDGHFGRDSFTSHDLVVRLQDAGEFYHFLDVCYNKLVLSSSNPKDKCGFIRINGESVVPYTVREGLKYVPLFYFEGETDSLKLRAEKLEGWDLSYLKFCCKVQGIRSELFAHETCSVISLNDIRGYFPTNTLFEDYWPSKMVESQMLLATKGSSNNGTGGMWTKQPPPNKIAPSTTQVRPTVSPQVSTPHNVSTVQPVCNGWSGLVGGQPTYQPNLVTQPAGPVIRSQQHTPTSMHTVSTSTVNFFLDLQCS</sequence>
<gene>
    <name evidence="1" type="ORF">PR048_015713</name>
</gene>
<name>A0ABQ9HHP7_9NEOP</name>
<comment type="caution">
    <text evidence="1">The sequence shown here is derived from an EMBL/GenBank/DDBJ whole genome shotgun (WGS) entry which is preliminary data.</text>
</comment>
<evidence type="ECO:0000313" key="2">
    <source>
        <dbReference type="Proteomes" id="UP001159363"/>
    </source>
</evidence>